<organism evidence="1 2">
    <name type="scientific">Klebsiella pneumoniae</name>
    <dbReference type="NCBI Taxonomy" id="573"/>
    <lineage>
        <taxon>Bacteria</taxon>
        <taxon>Pseudomonadati</taxon>
        <taxon>Pseudomonadota</taxon>
        <taxon>Gammaproteobacteria</taxon>
        <taxon>Enterobacterales</taxon>
        <taxon>Enterobacteriaceae</taxon>
        <taxon>Klebsiella/Raoultella group</taxon>
        <taxon>Klebsiella</taxon>
        <taxon>Klebsiella pneumoniae complex</taxon>
    </lineage>
</organism>
<protein>
    <submittedName>
        <fullName evidence="1">Uncharacterized protein</fullName>
    </submittedName>
</protein>
<reference evidence="1" key="1">
    <citation type="submission" date="2021-03" db="EMBL/GenBank/DDBJ databases">
        <title>Molecular epidemiology and mechanisms of colistin and carbapenem resistance in Enterobacteriaceae from clinical isolates, the environment and porcine samples in Pretoria, South Africa.</title>
        <authorList>
            <person name="Bogoshi D."/>
            <person name="Mbelle N.M."/>
            <person name="Naidoo V."/>
            <person name="Osei Sekyere J."/>
        </authorList>
    </citation>
    <scope>NUCLEOTIDE SEQUENCE</scope>
    <source>
        <strain evidence="1">C034</strain>
    </source>
</reference>
<accession>A0A939NPV7</accession>
<sequence>MGLRLSPIPAPRCVRALTVLELLNADDHLRDAALTIVGEGWLDRRLW</sequence>
<comment type="caution">
    <text evidence="1">The sequence shown here is derived from an EMBL/GenBank/DDBJ whole genome shotgun (WGS) entry which is preliminary data.</text>
</comment>
<dbReference type="AlphaFoldDB" id="A0A939NPV7"/>
<dbReference type="Proteomes" id="UP000664620">
    <property type="component" value="Unassembled WGS sequence"/>
</dbReference>
<dbReference type="EMBL" id="JAGETO010000052">
    <property type="protein sequence ID" value="MBO2029343.1"/>
    <property type="molecule type" value="Genomic_DNA"/>
</dbReference>
<name>A0A939NPV7_KLEPN</name>
<proteinExistence type="predicted"/>
<evidence type="ECO:0000313" key="1">
    <source>
        <dbReference type="EMBL" id="MBO2029343.1"/>
    </source>
</evidence>
<gene>
    <name evidence="1" type="ORF">J4734_14910</name>
</gene>
<evidence type="ECO:0000313" key="2">
    <source>
        <dbReference type="Proteomes" id="UP000664620"/>
    </source>
</evidence>